<feature type="domain" description="HTH luxR-type" evidence="4">
    <location>
        <begin position="148"/>
        <end position="213"/>
    </location>
</feature>
<dbReference type="PANTHER" id="PTHR43214">
    <property type="entry name" value="TWO-COMPONENT RESPONSE REGULATOR"/>
    <property type="match status" value="1"/>
</dbReference>
<dbReference type="SUPFAM" id="SSF52172">
    <property type="entry name" value="CheY-like"/>
    <property type="match status" value="1"/>
</dbReference>
<feature type="domain" description="Response regulatory" evidence="5">
    <location>
        <begin position="4"/>
        <end position="127"/>
    </location>
</feature>
<evidence type="ECO:0000313" key="7">
    <source>
        <dbReference type="Proteomes" id="UP000829194"/>
    </source>
</evidence>
<dbReference type="PROSITE" id="PS50043">
    <property type="entry name" value="HTH_LUXR_2"/>
    <property type="match status" value="1"/>
</dbReference>
<keyword evidence="2" id="KW-0238">DNA-binding</keyword>
<dbReference type="PANTHER" id="PTHR43214:SF17">
    <property type="entry name" value="TRANSCRIPTIONAL REGULATORY PROTEIN RCSB"/>
    <property type="match status" value="1"/>
</dbReference>
<evidence type="ECO:0000256" key="3">
    <source>
        <dbReference type="PROSITE-ProRule" id="PRU00169"/>
    </source>
</evidence>
<evidence type="ECO:0000259" key="4">
    <source>
        <dbReference type="PROSITE" id="PS50043"/>
    </source>
</evidence>
<dbReference type="Proteomes" id="UP000829194">
    <property type="component" value="Chromosome"/>
</dbReference>
<dbReference type="Pfam" id="PF00196">
    <property type="entry name" value="GerE"/>
    <property type="match status" value="1"/>
</dbReference>
<evidence type="ECO:0000313" key="6">
    <source>
        <dbReference type="EMBL" id="UNP32118.1"/>
    </source>
</evidence>
<dbReference type="CDD" id="cd06170">
    <property type="entry name" value="LuxR_C_like"/>
    <property type="match status" value="1"/>
</dbReference>
<accession>A0ABY3XKF6</accession>
<evidence type="ECO:0000256" key="2">
    <source>
        <dbReference type="ARBA" id="ARBA00023125"/>
    </source>
</evidence>
<dbReference type="PRINTS" id="PR00038">
    <property type="entry name" value="HTHLUXR"/>
</dbReference>
<feature type="modified residue" description="4-aspartylphosphate" evidence="3">
    <location>
        <position position="59"/>
    </location>
</feature>
<sequence length="216" mass="23282">MNLRIALSDDHPVVRAGVRALLESASAFNENWRVVAEAANADELLTLLASTPVDLLITDFSMPGSRAGDGLSLLGQIKRRHPQLPVIVLTMIGNVPVLRSIADAGVKGLLDKAAAGTELPQAVRAVMQGRHYYGEALRQMLDSVRSGGERDEAALSPREAEVLRLFAAGSSVSEIAAQLHRSKQTISRQKTDAMTKLGLKNDLEIYDYARSKGLLS</sequence>
<dbReference type="CDD" id="cd17535">
    <property type="entry name" value="REC_NarL-like"/>
    <property type="match status" value="1"/>
</dbReference>
<dbReference type="InterPro" id="IPR001789">
    <property type="entry name" value="Sig_transdc_resp-reg_receiver"/>
</dbReference>
<dbReference type="SMART" id="SM00448">
    <property type="entry name" value="REC"/>
    <property type="match status" value="1"/>
</dbReference>
<dbReference type="InterPro" id="IPR016032">
    <property type="entry name" value="Sig_transdc_resp-reg_C-effctor"/>
</dbReference>
<reference evidence="6 7" key="1">
    <citation type="submission" date="2022-03" db="EMBL/GenBank/DDBJ databases">
        <title>Complete genome sequence of Lysobacter capsici VKM B-2533 and Lysobacter gummosus 10.1.1, promising sources of lytic agents.</title>
        <authorList>
            <person name="Tarlachkov S.V."/>
            <person name="Kudryakova I.V."/>
            <person name="Afoshin A.S."/>
            <person name="Leontyevskaya E.A."/>
            <person name="Leontyevskaya N.V."/>
        </authorList>
    </citation>
    <scope>NUCLEOTIDE SEQUENCE [LARGE SCALE GENOMIC DNA]</scope>
    <source>
        <strain evidence="6 7">10.1.1</strain>
    </source>
</reference>
<evidence type="ECO:0000259" key="5">
    <source>
        <dbReference type="PROSITE" id="PS50110"/>
    </source>
</evidence>
<gene>
    <name evidence="6" type="ORF">MOV92_12120</name>
</gene>
<dbReference type="InterPro" id="IPR039420">
    <property type="entry name" value="WalR-like"/>
</dbReference>
<keyword evidence="1 3" id="KW-0597">Phosphoprotein</keyword>
<dbReference type="InterPro" id="IPR000792">
    <property type="entry name" value="Tscrpt_reg_LuxR_C"/>
</dbReference>
<evidence type="ECO:0000256" key="1">
    <source>
        <dbReference type="ARBA" id="ARBA00022553"/>
    </source>
</evidence>
<keyword evidence="7" id="KW-1185">Reference proteome</keyword>
<dbReference type="SUPFAM" id="SSF46894">
    <property type="entry name" value="C-terminal effector domain of the bipartite response regulators"/>
    <property type="match status" value="1"/>
</dbReference>
<dbReference type="InterPro" id="IPR058245">
    <property type="entry name" value="NreC/VraR/RcsB-like_REC"/>
</dbReference>
<dbReference type="InterPro" id="IPR036388">
    <property type="entry name" value="WH-like_DNA-bd_sf"/>
</dbReference>
<dbReference type="Gene3D" id="3.40.50.2300">
    <property type="match status" value="1"/>
</dbReference>
<dbReference type="EMBL" id="CP093547">
    <property type="protein sequence ID" value="UNP32118.1"/>
    <property type="molecule type" value="Genomic_DNA"/>
</dbReference>
<dbReference type="Pfam" id="PF00072">
    <property type="entry name" value="Response_reg"/>
    <property type="match status" value="1"/>
</dbReference>
<dbReference type="Gene3D" id="1.10.10.10">
    <property type="entry name" value="Winged helix-like DNA-binding domain superfamily/Winged helix DNA-binding domain"/>
    <property type="match status" value="1"/>
</dbReference>
<protein>
    <submittedName>
        <fullName evidence="6">Response regulator</fullName>
    </submittedName>
</protein>
<name>A0ABY3XKF6_9GAMM</name>
<dbReference type="SMART" id="SM00421">
    <property type="entry name" value="HTH_LUXR"/>
    <property type="match status" value="1"/>
</dbReference>
<dbReference type="PROSITE" id="PS50110">
    <property type="entry name" value="RESPONSE_REGULATORY"/>
    <property type="match status" value="1"/>
</dbReference>
<dbReference type="InterPro" id="IPR011006">
    <property type="entry name" value="CheY-like_superfamily"/>
</dbReference>
<proteinExistence type="predicted"/>
<organism evidence="6 7">
    <name type="scientific">Lysobacter gummosus</name>
    <dbReference type="NCBI Taxonomy" id="262324"/>
    <lineage>
        <taxon>Bacteria</taxon>
        <taxon>Pseudomonadati</taxon>
        <taxon>Pseudomonadota</taxon>
        <taxon>Gammaproteobacteria</taxon>
        <taxon>Lysobacterales</taxon>
        <taxon>Lysobacteraceae</taxon>
        <taxon>Lysobacter</taxon>
    </lineage>
</organism>